<dbReference type="Gene3D" id="1.10.630.10">
    <property type="entry name" value="Cytochrome P450"/>
    <property type="match status" value="1"/>
</dbReference>
<evidence type="ECO:0000256" key="11">
    <source>
        <dbReference type="ARBA" id="ARBA00023033"/>
    </source>
</evidence>
<dbReference type="CDD" id="cd11069">
    <property type="entry name" value="CYP_FUM15-like"/>
    <property type="match status" value="1"/>
</dbReference>
<sequence length="547" mass="61164">MALDLIRSVAICAVVGLLGRLLRRYIVKSPLDCIPGPPAPSAIIGNIMQIFDEDGWGYHYDIRNQYGSVMKVQGLLGERLLYLYDPKALHHILVKDQYIYEEAATFINTNKLLFGDGLLSTLGEQHKKQRKMLNPVFSIAHMREMTPIFYEVTSRLRKAILNQVKGAPKEIDILHWMARTALELIGKSGMGYSFDSLDVDTKSADLHPYSRSVKQLGGLLGGAGGFIRSQYIFPLTNQINLPRFKRWIVDQLPQQWVQDMKNIVDIMQETAEDICNTKRKAMLDGRGDDGKKDIISILIRANASATEEDRLSDDEVHAQVATLTFAAMDTTSSALSRILWLLVGHPEVQEKLRAELRDANKNSGGEELGYDQLVSLPYLDAVCRETLRVYPPLTTAIRTARKDMILPLSKPIKTTTGAEVSELVVPNGTTLFLSILGANTNPDMWGEDAHEWKPERWLKPLPEKVGEAHMPGIYSHLMTFLGGSRACIGFKFSQLEMKVVLSVLLTSFRFEDAGKKIRWKMPGIAAPVVEGTDTTHASLPMMISLNE</sequence>
<keyword evidence="8" id="KW-1133">Transmembrane helix</keyword>
<name>A0A9P5XF87_9AGAR</name>
<evidence type="ECO:0000256" key="5">
    <source>
        <dbReference type="ARBA" id="ARBA00022617"/>
    </source>
</evidence>
<dbReference type="GO" id="GO:0004497">
    <property type="term" value="F:monooxygenase activity"/>
    <property type="evidence" value="ECO:0007669"/>
    <property type="project" value="UniProtKB-KW"/>
</dbReference>
<keyword evidence="5 13" id="KW-0349">Heme</keyword>
<dbReference type="InterPro" id="IPR002401">
    <property type="entry name" value="Cyt_P450_E_grp-I"/>
</dbReference>
<keyword evidence="7 13" id="KW-0479">Metal-binding</keyword>
<keyword evidence="9" id="KW-0560">Oxidoreductase</keyword>
<keyword evidence="6" id="KW-0812">Transmembrane</keyword>
<keyword evidence="10 13" id="KW-0408">Iron</keyword>
<evidence type="ECO:0000256" key="7">
    <source>
        <dbReference type="ARBA" id="ARBA00022723"/>
    </source>
</evidence>
<dbReference type="GO" id="GO:0016705">
    <property type="term" value="F:oxidoreductase activity, acting on paired donors, with incorporation or reduction of molecular oxygen"/>
    <property type="evidence" value="ECO:0007669"/>
    <property type="project" value="InterPro"/>
</dbReference>
<comment type="cofactor">
    <cofactor evidence="1 13">
        <name>heme</name>
        <dbReference type="ChEBI" id="CHEBI:30413"/>
    </cofactor>
</comment>
<dbReference type="EMBL" id="MU151152">
    <property type="protein sequence ID" value="KAF9448706.1"/>
    <property type="molecule type" value="Genomic_DNA"/>
</dbReference>
<comment type="caution">
    <text evidence="14">The sequence shown here is derived from an EMBL/GenBank/DDBJ whole genome shotgun (WGS) entry which is preliminary data.</text>
</comment>
<accession>A0A9P5XF87</accession>
<evidence type="ECO:0000256" key="13">
    <source>
        <dbReference type="PIRSR" id="PIRSR602401-1"/>
    </source>
</evidence>
<dbReference type="PANTHER" id="PTHR24305:SF166">
    <property type="entry name" value="CYTOCHROME P450 12A4, MITOCHONDRIAL-RELATED"/>
    <property type="match status" value="1"/>
</dbReference>
<dbReference type="OrthoDB" id="1470350at2759"/>
<dbReference type="Pfam" id="PF00067">
    <property type="entry name" value="p450"/>
    <property type="match status" value="1"/>
</dbReference>
<evidence type="ECO:0000256" key="8">
    <source>
        <dbReference type="ARBA" id="ARBA00022989"/>
    </source>
</evidence>
<reference evidence="14" key="1">
    <citation type="submission" date="2020-11" db="EMBL/GenBank/DDBJ databases">
        <authorList>
            <consortium name="DOE Joint Genome Institute"/>
            <person name="Ahrendt S."/>
            <person name="Riley R."/>
            <person name="Andreopoulos W."/>
            <person name="Labutti K."/>
            <person name="Pangilinan J."/>
            <person name="Ruiz-Duenas F.J."/>
            <person name="Barrasa J.M."/>
            <person name="Sanchez-Garcia M."/>
            <person name="Camarero S."/>
            <person name="Miyauchi S."/>
            <person name="Serrano A."/>
            <person name="Linde D."/>
            <person name="Babiker R."/>
            <person name="Drula E."/>
            <person name="Ayuso-Fernandez I."/>
            <person name="Pacheco R."/>
            <person name="Padilla G."/>
            <person name="Ferreira P."/>
            <person name="Barriuso J."/>
            <person name="Kellner H."/>
            <person name="Castanera R."/>
            <person name="Alfaro M."/>
            <person name="Ramirez L."/>
            <person name="Pisabarro A.G."/>
            <person name="Kuo A."/>
            <person name="Tritt A."/>
            <person name="Lipzen A."/>
            <person name="He G."/>
            <person name="Yan M."/>
            <person name="Ng V."/>
            <person name="Cullen D."/>
            <person name="Martin F."/>
            <person name="Rosso M.-N."/>
            <person name="Henrissat B."/>
            <person name="Hibbett D."/>
            <person name="Martinez A.T."/>
            <person name="Grigoriev I.V."/>
        </authorList>
    </citation>
    <scope>NUCLEOTIDE SEQUENCE</scope>
    <source>
        <strain evidence="14">MF-IS2</strain>
    </source>
</reference>
<dbReference type="PRINTS" id="PR00463">
    <property type="entry name" value="EP450I"/>
</dbReference>
<comment type="pathway">
    <text evidence="3">Secondary metabolite biosynthesis; terpenoid biosynthesis.</text>
</comment>
<keyword evidence="11" id="KW-0503">Monooxygenase</keyword>
<dbReference type="GO" id="GO:0020037">
    <property type="term" value="F:heme binding"/>
    <property type="evidence" value="ECO:0007669"/>
    <property type="project" value="InterPro"/>
</dbReference>
<evidence type="ECO:0000256" key="2">
    <source>
        <dbReference type="ARBA" id="ARBA00004370"/>
    </source>
</evidence>
<evidence type="ECO:0000256" key="12">
    <source>
        <dbReference type="ARBA" id="ARBA00023136"/>
    </source>
</evidence>
<dbReference type="InterPro" id="IPR001128">
    <property type="entry name" value="Cyt_P450"/>
</dbReference>
<evidence type="ECO:0000256" key="9">
    <source>
        <dbReference type="ARBA" id="ARBA00023002"/>
    </source>
</evidence>
<evidence type="ECO:0000256" key="3">
    <source>
        <dbReference type="ARBA" id="ARBA00004721"/>
    </source>
</evidence>
<evidence type="ECO:0000256" key="4">
    <source>
        <dbReference type="ARBA" id="ARBA00010617"/>
    </source>
</evidence>
<evidence type="ECO:0000313" key="15">
    <source>
        <dbReference type="Proteomes" id="UP000807342"/>
    </source>
</evidence>
<protein>
    <submittedName>
        <fullName evidence="14">Cytochrome P450</fullName>
    </submittedName>
</protein>
<dbReference type="InterPro" id="IPR036396">
    <property type="entry name" value="Cyt_P450_sf"/>
</dbReference>
<comment type="subcellular location">
    <subcellularLocation>
        <location evidence="2">Membrane</location>
    </subcellularLocation>
</comment>
<keyword evidence="12" id="KW-0472">Membrane</keyword>
<evidence type="ECO:0000256" key="6">
    <source>
        <dbReference type="ARBA" id="ARBA00022692"/>
    </source>
</evidence>
<dbReference type="PANTHER" id="PTHR24305">
    <property type="entry name" value="CYTOCHROME P450"/>
    <property type="match status" value="1"/>
</dbReference>
<feature type="binding site" description="axial binding residue" evidence="13">
    <location>
        <position position="487"/>
    </location>
    <ligand>
        <name>heme</name>
        <dbReference type="ChEBI" id="CHEBI:30413"/>
    </ligand>
    <ligandPart>
        <name>Fe</name>
        <dbReference type="ChEBI" id="CHEBI:18248"/>
    </ligandPart>
</feature>
<comment type="similarity">
    <text evidence="4">Belongs to the cytochrome P450 family.</text>
</comment>
<organism evidence="14 15">
    <name type="scientific">Macrolepiota fuliginosa MF-IS2</name>
    <dbReference type="NCBI Taxonomy" id="1400762"/>
    <lineage>
        <taxon>Eukaryota</taxon>
        <taxon>Fungi</taxon>
        <taxon>Dikarya</taxon>
        <taxon>Basidiomycota</taxon>
        <taxon>Agaricomycotina</taxon>
        <taxon>Agaricomycetes</taxon>
        <taxon>Agaricomycetidae</taxon>
        <taxon>Agaricales</taxon>
        <taxon>Agaricineae</taxon>
        <taxon>Agaricaceae</taxon>
        <taxon>Macrolepiota</taxon>
    </lineage>
</organism>
<keyword evidence="15" id="KW-1185">Reference proteome</keyword>
<dbReference type="Proteomes" id="UP000807342">
    <property type="component" value="Unassembled WGS sequence"/>
</dbReference>
<evidence type="ECO:0000256" key="1">
    <source>
        <dbReference type="ARBA" id="ARBA00001971"/>
    </source>
</evidence>
<dbReference type="InterPro" id="IPR050121">
    <property type="entry name" value="Cytochrome_P450_monoxygenase"/>
</dbReference>
<gene>
    <name evidence="14" type="ORF">P691DRAFT_668879</name>
</gene>
<dbReference type="GO" id="GO:0005506">
    <property type="term" value="F:iron ion binding"/>
    <property type="evidence" value="ECO:0007669"/>
    <property type="project" value="InterPro"/>
</dbReference>
<proteinExistence type="inferred from homology"/>
<evidence type="ECO:0000256" key="10">
    <source>
        <dbReference type="ARBA" id="ARBA00023004"/>
    </source>
</evidence>
<dbReference type="GO" id="GO:0016020">
    <property type="term" value="C:membrane"/>
    <property type="evidence" value="ECO:0007669"/>
    <property type="project" value="UniProtKB-SubCell"/>
</dbReference>
<dbReference type="AlphaFoldDB" id="A0A9P5XF87"/>
<dbReference type="PRINTS" id="PR00385">
    <property type="entry name" value="P450"/>
</dbReference>
<evidence type="ECO:0000313" key="14">
    <source>
        <dbReference type="EMBL" id="KAF9448706.1"/>
    </source>
</evidence>
<dbReference type="SUPFAM" id="SSF48264">
    <property type="entry name" value="Cytochrome P450"/>
    <property type="match status" value="1"/>
</dbReference>